<organism evidence="1 2">
    <name type="scientific">Limosilactobacillus mucosae</name>
    <name type="common">Lactobacillus mucosae</name>
    <dbReference type="NCBI Taxonomy" id="97478"/>
    <lineage>
        <taxon>Bacteria</taxon>
        <taxon>Bacillati</taxon>
        <taxon>Bacillota</taxon>
        <taxon>Bacilli</taxon>
        <taxon>Lactobacillales</taxon>
        <taxon>Lactobacillaceae</taxon>
        <taxon>Limosilactobacillus</taxon>
    </lineage>
</organism>
<dbReference type="EMBL" id="JROC01000035">
    <property type="protein sequence ID" value="KGL66565.1"/>
    <property type="molecule type" value="Genomic_DNA"/>
</dbReference>
<proteinExistence type="predicted"/>
<reference evidence="1 2" key="1">
    <citation type="submission" date="2014-09" db="EMBL/GenBank/DDBJ databases">
        <title>Lactobacillus mucosae CRL573 Genome Sequencing.</title>
        <authorList>
            <person name="Bleckwedel J."/>
            <person name="Teran L.C."/>
            <person name="Bonacina J."/>
            <person name="Saavedra L."/>
            <person name="Mozzi F.B."/>
            <person name="Raya R.R."/>
        </authorList>
    </citation>
    <scope>NUCLEOTIDE SEQUENCE [LARGE SCALE GENOMIC DNA]</scope>
    <source>
        <strain evidence="1 2">CRL573</strain>
    </source>
</reference>
<name>A0A099YDD9_LIMMU</name>
<accession>A0A099YDD9</accession>
<evidence type="ECO:0000313" key="2">
    <source>
        <dbReference type="Proteomes" id="UP000030001"/>
    </source>
</evidence>
<comment type="caution">
    <text evidence="1">The sequence shown here is derived from an EMBL/GenBank/DDBJ whole genome shotgun (WGS) entry which is preliminary data.</text>
</comment>
<protein>
    <submittedName>
        <fullName evidence="1">Uncharacterized protein</fullName>
    </submittedName>
</protein>
<dbReference type="Proteomes" id="UP000030001">
    <property type="component" value="Unassembled WGS sequence"/>
</dbReference>
<dbReference type="AlphaFoldDB" id="A0A099YDD9"/>
<evidence type="ECO:0000313" key="1">
    <source>
        <dbReference type="EMBL" id="KGL66565.1"/>
    </source>
</evidence>
<gene>
    <name evidence="1" type="ORF">LX03_08025</name>
</gene>
<sequence length="109" mass="12129">MKVQRFNGYSHQQYSMQFSGVTPRLLIGQGLEARLKFDQSTGHPVEPHEVESQQATLYYPGLGVQNVKLPAGYVLPKVLDDLAEVELISPEACTVGRNLYVRAEGIEPK</sequence>